<name>A0A0S7BDW2_9CHLR</name>
<evidence type="ECO:0000313" key="1">
    <source>
        <dbReference type="EMBL" id="GAP12566.1"/>
    </source>
</evidence>
<reference evidence="1" key="1">
    <citation type="submission" date="2015-07" db="EMBL/GenBank/DDBJ databases">
        <title>Draft Genome Sequences of Anaerolinea thermolimosa IMO-1, Bellilinea caldifistulae GOMI-1, Leptolinea tardivitalis YMTK-2, Levilinea saccharolytica KIBI-1,Longilinea arvoryzae KOME-1, Previously Described as Members of the Anaerolineaceae (Chloroflexi).</title>
        <authorList>
            <person name="Sekiguchi Y."/>
            <person name="Ohashi A."/>
            <person name="Matsuura N."/>
            <person name="Tourlousse M.D."/>
        </authorList>
    </citation>
    <scope>NUCLEOTIDE SEQUENCE [LARGE SCALE GENOMIC DNA]</scope>
    <source>
        <strain evidence="1">KOME-1</strain>
    </source>
</reference>
<proteinExistence type="predicted"/>
<dbReference type="OrthoDB" id="9770793at2"/>
<dbReference type="EMBL" id="DF967972">
    <property type="protein sequence ID" value="GAP12566.1"/>
    <property type="molecule type" value="Genomic_DNA"/>
</dbReference>
<evidence type="ECO:0000313" key="2">
    <source>
        <dbReference type="Proteomes" id="UP000055060"/>
    </source>
</evidence>
<keyword evidence="2" id="KW-1185">Reference proteome</keyword>
<accession>A0A0S7BDW2</accession>
<dbReference type="STRING" id="360412.LARV_00302"/>
<gene>
    <name evidence="1" type="ORF">LARV_00302</name>
</gene>
<dbReference type="PANTHER" id="PTHR42110:SF1">
    <property type="entry name" value="L-ASPARAGINASE, PUTATIVE (AFU_ORTHOLOGUE AFUA_3G11890)-RELATED"/>
    <property type="match status" value="1"/>
</dbReference>
<protein>
    <submittedName>
        <fullName evidence="1">Asparaginase</fullName>
    </submittedName>
</protein>
<dbReference type="InterPro" id="IPR010349">
    <property type="entry name" value="Asparaginase_II"/>
</dbReference>
<sequence length="352" mass="38020">MTYPNYQPLVEVTRGPIVESIHCGAIAVVDVHGHVVASVGDPEIITYPRSTTKPVQALPFVELGGPQHFGLTERELAILCASHSGTDEHFRVVSGIQAKIGVTESDLLCGVHDPQDEATVEAMRQRHELPTSNRHNCSGKHTGMLAQAVLRGLSKKEYIDPNHPVQQLIIKTFSEMTEIPREDILIGIDGCSAPVFALPLRNMAMAFARLAGPSELSPERAAACRQITHAMMSNPDMVAGPGRFDTIAMGLLEGRMFAKGGAEGYQGIGLLPDALGPGSPALGITFKIADGDQGGRARPVVAIEILRQLGLLSQAQIDEHLAALAARPNTNWRKFIVGEIRPSFELKLKRTW</sequence>
<dbReference type="PANTHER" id="PTHR42110">
    <property type="entry name" value="L-ASPARAGINASE, PUTATIVE (AFU_ORTHOLOGUE AFUA_3G11890)-RELATED"/>
    <property type="match status" value="1"/>
</dbReference>
<organism evidence="1">
    <name type="scientific">Longilinea arvoryzae</name>
    <dbReference type="NCBI Taxonomy" id="360412"/>
    <lineage>
        <taxon>Bacteria</taxon>
        <taxon>Bacillati</taxon>
        <taxon>Chloroflexota</taxon>
        <taxon>Anaerolineae</taxon>
        <taxon>Anaerolineales</taxon>
        <taxon>Anaerolineaceae</taxon>
        <taxon>Longilinea</taxon>
    </lineage>
</organism>
<dbReference type="Proteomes" id="UP000055060">
    <property type="component" value="Unassembled WGS sequence"/>
</dbReference>
<dbReference type="AlphaFoldDB" id="A0A0S7BDW2"/>
<dbReference type="Pfam" id="PF06089">
    <property type="entry name" value="Asparaginase_II"/>
    <property type="match status" value="1"/>
</dbReference>
<dbReference type="RefSeq" id="WP_075071979.1">
    <property type="nucleotide sequence ID" value="NZ_DF967972.1"/>
</dbReference>